<protein>
    <submittedName>
        <fullName evidence="2">Carboxymuconolactone decarboxylase</fullName>
    </submittedName>
</protein>
<dbReference type="PANTHER" id="PTHR34846">
    <property type="entry name" value="4-CARBOXYMUCONOLACTONE DECARBOXYLASE FAMILY PROTEIN (AFU_ORTHOLOGUE AFUA_6G11590)"/>
    <property type="match status" value="1"/>
</dbReference>
<dbReference type="Proteomes" id="UP000069620">
    <property type="component" value="Unassembled WGS sequence"/>
</dbReference>
<keyword evidence="3" id="KW-1185">Reference proteome</keyword>
<dbReference type="EMBL" id="BCSX01000051">
    <property type="protein sequence ID" value="GAS91809.1"/>
    <property type="molecule type" value="Genomic_DNA"/>
</dbReference>
<dbReference type="Pfam" id="PF02627">
    <property type="entry name" value="CMD"/>
    <property type="match status" value="1"/>
</dbReference>
<reference evidence="3" key="1">
    <citation type="journal article" date="2016" name="Genome Announc.">
        <title>Draft Genome Sequences of Five Rapidly Growing Mycobacterium Species, M. thermoresistibile, M. fortuitum subsp. acetamidolyticum, M. canariasense, M. brisbanense, and M. novocastrense.</title>
        <authorList>
            <person name="Katahira K."/>
            <person name="Ogura Y."/>
            <person name="Gotoh Y."/>
            <person name="Hayashi T."/>
        </authorList>
    </citation>
    <scope>NUCLEOTIDE SEQUENCE [LARGE SCALE GENOMIC DNA]</scope>
    <source>
        <strain evidence="3">JCM15654</strain>
    </source>
</reference>
<comment type="caution">
    <text evidence="2">The sequence shown here is derived from an EMBL/GenBank/DDBJ whole genome shotgun (WGS) entry which is preliminary data.</text>
</comment>
<organism evidence="2 3">
    <name type="scientific">Mycolicibacterium brisbanense</name>
    <dbReference type="NCBI Taxonomy" id="146020"/>
    <lineage>
        <taxon>Bacteria</taxon>
        <taxon>Bacillati</taxon>
        <taxon>Actinomycetota</taxon>
        <taxon>Actinomycetes</taxon>
        <taxon>Mycobacteriales</taxon>
        <taxon>Mycobacteriaceae</taxon>
        <taxon>Mycolicibacterium</taxon>
    </lineage>
</organism>
<dbReference type="InterPro" id="IPR029032">
    <property type="entry name" value="AhpD-like"/>
</dbReference>
<dbReference type="InterPro" id="IPR003779">
    <property type="entry name" value="CMD-like"/>
</dbReference>
<evidence type="ECO:0000313" key="2">
    <source>
        <dbReference type="EMBL" id="GAS91809.1"/>
    </source>
</evidence>
<dbReference type="AlphaFoldDB" id="A0A100W557"/>
<dbReference type="Gene3D" id="1.20.1290.10">
    <property type="entry name" value="AhpD-like"/>
    <property type="match status" value="1"/>
</dbReference>
<proteinExistence type="predicted"/>
<dbReference type="SUPFAM" id="SSF69118">
    <property type="entry name" value="AhpD-like"/>
    <property type="match status" value="1"/>
</dbReference>
<sequence>MTEHQTGLGGRLPLADPADLSATQRELFDKMTSTVVPWADETGCHSTTADGRFIGPFNPALHNPEMTSAAASLLLGEREHTSLSPRVREVVILAVGAAWQSEYEMYAHAAAARKVGLSEDAIRALVSGAVPDDVSKDETIAAELTRQLSTAHRVDEALYRQAETCFGAKGLTDIAMLIGIYHTVSLTLNLFEVPAPR</sequence>
<accession>A0A100W557</accession>
<dbReference type="STRING" id="146020.RMCB_5905"/>
<dbReference type="PANTHER" id="PTHR34846:SF11">
    <property type="entry name" value="4-CARBOXYMUCONOLACTONE DECARBOXYLASE FAMILY PROTEIN (AFU_ORTHOLOGUE AFUA_6G11590)"/>
    <property type="match status" value="1"/>
</dbReference>
<dbReference type="GO" id="GO:0051920">
    <property type="term" value="F:peroxiredoxin activity"/>
    <property type="evidence" value="ECO:0007669"/>
    <property type="project" value="InterPro"/>
</dbReference>
<reference evidence="3" key="2">
    <citation type="submission" date="2016-02" db="EMBL/GenBank/DDBJ databases">
        <title>Draft genome sequence of five rapidly growing Mycobacterium species.</title>
        <authorList>
            <person name="Katahira K."/>
            <person name="Gotou Y."/>
            <person name="Iida K."/>
            <person name="Ogura Y."/>
            <person name="Hayashi T."/>
        </authorList>
    </citation>
    <scope>NUCLEOTIDE SEQUENCE [LARGE SCALE GENOMIC DNA]</scope>
    <source>
        <strain evidence="3">JCM15654</strain>
    </source>
</reference>
<evidence type="ECO:0000313" key="3">
    <source>
        <dbReference type="Proteomes" id="UP000069620"/>
    </source>
</evidence>
<name>A0A100W557_9MYCO</name>
<dbReference type="RefSeq" id="WP_062831589.1">
    <property type="nucleotide sequence ID" value="NZ_BCSX01000051.1"/>
</dbReference>
<feature type="domain" description="Carboxymuconolactone decarboxylase-like" evidence="1">
    <location>
        <begin position="64"/>
        <end position="133"/>
    </location>
</feature>
<gene>
    <name evidence="2" type="ORF">RMCB_5905</name>
</gene>
<evidence type="ECO:0000259" key="1">
    <source>
        <dbReference type="Pfam" id="PF02627"/>
    </source>
</evidence>